<proteinExistence type="predicted"/>
<name>A0AAV1STI6_9ROSI</name>
<comment type="caution">
    <text evidence="1">The sequence shown here is derived from an EMBL/GenBank/DDBJ whole genome shotgun (WGS) entry which is preliminary data.</text>
</comment>
<dbReference type="EMBL" id="CAWUPB010001197">
    <property type="protein sequence ID" value="CAK7355874.1"/>
    <property type="molecule type" value="Genomic_DNA"/>
</dbReference>
<dbReference type="Proteomes" id="UP001314170">
    <property type="component" value="Unassembled WGS sequence"/>
</dbReference>
<dbReference type="AlphaFoldDB" id="A0AAV1STI6"/>
<evidence type="ECO:0000313" key="2">
    <source>
        <dbReference type="Proteomes" id="UP001314170"/>
    </source>
</evidence>
<reference evidence="1 2" key="1">
    <citation type="submission" date="2024-01" db="EMBL/GenBank/DDBJ databases">
        <authorList>
            <person name="Waweru B."/>
        </authorList>
    </citation>
    <scope>NUCLEOTIDE SEQUENCE [LARGE SCALE GENOMIC DNA]</scope>
</reference>
<sequence>MERPQPETGRRGMIKNKERVQCLPPGRMLLVPPMVRQPPPPPPNQVKLAAIAVDLNIRLRSADMPGAMQERAFRCTRTLLDATNLKSKKPNPTQIAICLKKTEVQPVKKPPTLRKLNA</sequence>
<gene>
    <name evidence="1" type="ORF">DCAF_LOCUS26137</name>
</gene>
<keyword evidence="2" id="KW-1185">Reference proteome</keyword>
<evidence type="ECO:0000313" key="1">
    <source>
        <dbReference type="EMBL" id="CAK7355874.1"/>
    </source>
</evidence>
<organism evidence="1 2">
    <name type="scientific">Dovyalis caffra</name>
    <dbReference type="NCBI Taxonomy" id="77055"/>
    <lineage>
        <taxon>Eukaryota</taxon>
        <taxon>Viridiplantae</taxon>
        <taxon>Streptophyta</taxon>
        <taxon>Embryophyta</taxon>
        <taxon>Tracheophyta</taxon>
        <taxon>Spermatophyta</taxon>
        <taxon>Magnoliopsida</taxon>
        <taxon>eudicotyledons</taxon>
        <taxon>Gunneridae</taxon>
        <taxon>Pentapetalae</taxon>
        <taxon>rosids</taxon>
        <taxon>fabids</taxon>
        <taxon>Malpighiales</taxon>
        <taxon>Salicaceae</taxon>
        <taxon>Flacourtieae</taxon>
        <taxon>Dovyalis</taxon>
    </lineage>
</organism>
<protein>
    <submittedName>
        <fullName evidence="1">Uncharacterized protein</fullName>
    </submittedName>
</protein>
<accession>A0AAV1STI6</accession>